<reference evidence="2 3" key="1">
    <citation type="journal article" date="2016" name="Genome Biol. Evol.">
        <title>Gene Family Evolution Reflects Adaptation to Soil Environmental Stressors in the Genome of the Collembolan Orchesella cincta.</title>
        <authorList>
            <person name="Faddeeva-Vakhrusheva A."/>
            <person name="Derks M.F."/>
            <person name="Anvar S.Y."/>
            <person name="Agamennone V."/>
            <person name="Suring W."/>
            <person name="Smit S."/>
            <person name="van Straalen N.M."/>
            <person name="Roelofs D."/>
        </authorList>
    </citation>
    <scope>NUCLEOTIDE SEQUENCE [LARGE SCALE GENOMIC DNA]</scope>
    <source>
        <tissue evidence="2">Mixed pool</tissue>
    </source>
</reference>
<feature type="compositionally biased region" description="Low complexity" evidence="1">
    <location>
        <begin position="376"/>
        <end position="385"/>
    </location>
</feature>
<comment type="caution">
    <text evidence="2">The sequence shown here is derived from an EMBL/GenBank/DDBJ whole genome shotgun (WGS) entry which is preliminary data.</text>
</comment>
<feature type="region of interest" description="Disordered" evidence="1">
    <location>
        <begin position="1"/>
        <end position="58"/>
    </location>
</feature>
<feature type="compositionally biased region" description="Low complexity" evidence="1">
    <location>
        <begin position="9"/>
        <end position="18"/>
    </location>
</feature>
<organism evidence="2 3">
    <name type="scientific">Orchesella cincta</name>
    <name type="common">Springtail</name>
    <name type="synonym">Podura cincta</name>
    <dbReference type="NCBI Taxonomy" id="48709"/>
    <lineage>
        <taxon>Eukaryota</taxon>
        <taxon>Metazoa</taxon>
        <taxon>Ecdysozoa</taxon>
        <taxon>Arthropoda</taxon>
        <taxon>Hexapoda</taxon>
        <taxon>Collembola</taxon>
        <taxon>Entomobryomorpha</taxon>
        <taxon>Entomobryoidea</taxon>
        <taxon>Orchesellidae</taxon>
        <taxon>Orchesellinae</taxon>
        <taxon>Orchesella</taxon>
    </lineage>
</organism>
<dbReference type="Proteomes" id="UP000094527">
    <property type="component" value="Unassembled WGS sequence"/>
</dbReference>
<sequence>MNRRGRSGRGPSPHQSGRVSTDTSNMNPGFPNPAAVHGSSMYRQLGPRSPASERHPGNALPYQWQMQAVPQQVPQQMPPFLGYGNREQVDPFRSLGFALPSGPANPSAMVQMNSRHGQRPTQDRNFASPPVPLHSRYATQNVGHSAISTVQRQAHGGSMVPYETENRQASQSYGQYFNPANFYGQQQYQSYPTEHPGYFTNQYAGRLPRTPNPYAAPTSNYQRSAPTPGPFVNSSANNNPPYYPVSSTFHQALVTSSHSAPSPPQILPPVPALSVVPVAPVVAKSPQTPRQLGFSGAPSSRPNTDVAPEIIDLGLDVSDNEDNTSRGGAVDNGQESRAIEETGGEKSKDEDNAQSKTTGSSAAASDSEYTDEVASEYESSSDSSDMMARKQIILEKILREGGLKRHLDEDSSNDTAPDQLVIKSFRLCDRVYSSCSDPDIENEHDENLRKKLKSCQQYESGGLFFQLSKNWQDPHGASEDGFIVDVSAESNESSLSGQPEYTTNSAVVADVDVRNQAAVMSSEIVNQIENLDIQMNEDEDGSKKVSCGSYASEDNQEAPQEIIQAPPELANPEPVIAESIDHTTIKQVEGTEMVLDEIKMENDVSLKTEDIQTTMKCTIKRESEGDSDSETRIAGNTTAFKEVKVEPGVNDVKIELHDEYEEDSLSDSISSGFNNDGRMGRVDAETPEYTSSSNDSFDDQPSADERLENFISELKRKGMLDDPSGPFPYFVLGLLRQYTIPQRLPNLKQCEMKIVGVPKLAGRFRAALCRELEISEAEGIGLHSKEEVVSIIEDYSRKMKYMIYLMDCESDETFDIEEFLRHAMLLKPLIEAQKVDFLICKSQDGDGPNIDNSGWRKLTQITGCRFTAFFYDVNNPATFNVQINACKNKYLRLAIMP</sequence>
<dbReference type="EMBL" id="LJIJ01002267">
    <property type="protein sequence ID" value="ODM89974.1"/>
    <property type="molecule type" value="Genomic_DNA"/>
</dbReference>
<gene>
    <name evidence="2" type="ORF">Ocin01_16713</name>
</gene>
<feature type="region of interest" description="Disordered" evidence="1">
    <location>
        <begin position="286"/>
        <end position="386"/>
    </location>
</feature>
<feature type="compositionally biased region" description="Polar residues" evidence="1">
    <location>
        <begin position="354"/>
        <end position="364"/>
    </location>
</feature>
<feature type="compositionally biased region" description="Basic and acidic residues" evidence="1">
    <location>
        <begin position="337"/>
        <end position="353"/>
    </location>
</feature>
<name>A0A1D2MAS5_ORCCI</name>
<accession>A0A1D2MAS5</accession>
<feature type="region of interest" description="Disordered" evidence="1">
    <location>
        <begin position="663"/>
        <end position="702"/>
    </location>
</feature>
<evidence type="ECO:0000313" key="3">
    <source>
        <dbReference type="Proteomes" id="UP000094527"/>
    </source>
</evidence>
<evidence type="ECO:0000256" key="1">
    <source>
        <dbReference type="SAM" id="MobiDB-lite"/>
    </source>
</evidence>
<protein>
    <submittedName>
        <fullName evidence="2">Uncharacterized protein</fullName>
    </submittedName>
</protein>
<dbReference type="AlphaFoldDB" id="A0A1D2MAS5"/>
<proteinExistence type="predicted"/>
<keyword evidence="3" id="KW-1185">Reference proteome</keyword>
<evidence type="ECO:0000313" key="2">
    <source>
        <dbReference type="EMBL" id="ODM89974.1"/>
    </source>
</evidence>